<dbReference type="RefSeq" id="WP_093795670.1">
    <property type="nucleotide sequence ID" value="NZ_CP155571.1"/>
</dbReference>
<evidence type="ECO:0000313" key="2">
    <source>
        <dbReference type="Proteomes" id="UP000216052"/>
    </source>
</evidence>
<dbReference type="Proteomes" id="UP000216052">
    <property type="component" value="Chromosome"/>
</dbReference>
<organism evidence="1 2">
    <name type="scientific">Sporomusa acidovorans (strain ATCC 49682 / DSM 3132 / Mol)</name>
    <dbReference type="NCBI Taxonomy" id="1123286"/>
    <lineage>
        <taxon>Bacteria</taxon>
        <taxon>Bacillati</taxon>
        <taxon>Bacillota</taxon>
        <taxon>Negativicutes</taxon>
        <taxon>Selenomonadales</taxon>
        <taxon>Sporomusaceae</taxon>
        <taxon>Sporomusa</taxon>
    </lineage>
</organism>
<gene>
    <name evidence="1" type="ORF">SPACI_037960</name>
</gene>
<protein>
    <submittedName>
        <fullName evidence="1">Uncharacterized protein</fullName>
    </submittedName>
</protein>
<reference evidence="1" key="1">
    <citation type="submission" date="2024-05" db="EMBL/GenBank/DDBJ databases">
        <title>Isolation and characterization of Sporomusa carbonis sp. nov., a carboxydotrophic hydrogenogen in the genus of Sporomusa isolated from a charcoal burning pile.</title>
        <authorList>
            <person name="Boeer T."/>
            <person name="Rosenbaum F."/>
            <person name="Eysell L."/>
            <person name="Mueller V."/>
            <person name="Daniel R."/>
            <person name="Poehlein A."/>
        </authorList>
    </citation>
    <scope>NUCLEOTIDE SEQUENCE [LARGE SCALE GENOMIC DNA]</scope>
    <source>
        <strain evidence="1">DSM 3132</strain>
    </source>
</reference>
<sequence length="78" mass="9292">MTNQHLKMTILEAVNNQLRENNPPITKMTLERLKKLGYTEKIAKEKIAAILLEEIYEVMKNNEVYNEERYSRKLRALK</sequence>
<keyword evidence="2" id="KW-1185">Reference proteome</keyword>
<dbReference type="EMBL" id="CP155571">
    <property type="protein sequence ID" value="XFO73689.1"/>
    <property type="molecule type" value="Genomic_DNA"/>
</dbReference>
<proteinExistence type="predicted"/>
<name>A0ABZ3J5M0_SPOA4</name>
<evidence type="ECO:0000313" key="1">
    <source>
        <dbReference type="EMBL" id="XFO73689.1"/>
    </source>
</evidence>
<accession>A0ABZ3J5M0</accession>